<keyword evidence="3" id="KW-1185">Reference proteome</keyword>
<keyword evidence="1" id="KW-0732">Signal</keyword>
<dbReference type="RefSeq" id="WP_191619116.1">
    <property type="nucleotide sequence ID" value="NZ_JACYFG010000051.1"/>
</dbReference>
<dbReference type="Gene3D" id="3.30.1150.10">
    <property type="match status" value="1"/>
</dbReference>
<comment type="caution">
    <text evidence="2">The sequence shown here is derived from an EMBL/GenBank/DDBJ whole genome shotgun (WGS) entry which is preliminary data.</text>
</comment>
<reference evidence="2" key="1">
    <citation type="submission" date="2020-09" db="EMBL/GenBank/DDBJ databases">
        <title>Pelagicoccus enzymogenes sp. nov. with an EPS production, isolated from marine sediment.</title>
        <authorList>
            <person name="Feng X."/>
        </authorList>
    </citation>
    <scope>NUCLEOTIDE SEQUENCE</scope>
    <source>
        <strain evidence="2">NFK12</strain>
    </source>
</reference>
<name>A0A927FBY8_9BACT</name>
<feature type="chain" id="PRO_5037894854" description="TonB C-terminal domain-containing protein" evidence="1">
    <location>
        <begin position="29"/>
        <end position="260"/>
    </location>
</feature>
<evidence type="ECO:0000313" key="2">
    <source>
        <dbReference type="EMBL" id="MBD5782049.1"/>
    </source>
</evidence>
<dbReference type="AlphaFoldDB" id="A0A927FBY8"/>
<evidence type="ECO:0008006" key="4">
    <source>
        <dbReference type="Google" id="ProtNLM"/>
    </source>
</evidence>
<dbReference type="Proteomes" id="UP000622317">
    <property type="component" value="Unassembled WGS sequence"/>
</dbReference>
<protein>
    <recommendedName>
        <fullName evidence="4">TonB C-terminal domain-containing protein</fullName>
    </recommendedName>
</protein>
<evidence type="ECO:0000313" key="3">
    <source>
        <dbReference type="Proteomes" id="UP000622317"/>
    </source>
</evidence>
<gene>
    <name evidence="2" type="ORF">IEN85_21295</name>
</gene>
<evidence type="ECO:0000256" key="1">
    <source>
        <dbReference type="SAM" id="SignalP"/>
    </source>
</evidence>
<dbReference type="SUPFAM" id="SSF74653">
    <property type="entry name" value="TolA/TonB C-terminal domain"/>
    <property type="match status" value="1"/>
</dbReference>
<organism evidence="2 3">
    <name type="scientific">Pelagicoccus enzymogenes</name>
    <dbReference type="NCBI Taxonomy" id="2773457"/>
    <lineage>
        <taxon>Bacteria</taxon>
        <taxon>Pseudomonadati</taxon>
        <taxon>Verrucomicrobiota</taxon>
        <taxon>Opitutia</taxon>
        <taxon>Puniceicoccales</taxon>
        <taxon>Pelagicoccaceae</taxon>
        <taxon>Pelagicoccus</taxon>
    </lineage>
</organism>
<accession>A0A927FBY8</accession>
<dbReference type="EMBL" id="JACYFG010000051">
    <property type="protein sequence ID" value="MBD5782049.1"/>
    <property type="molecule type" value="Genomic_DNA"/>
</dbReference>
<feature type="signal peptide" evidence="1">
    <location>
        <begin position="1"/>
        <end position="28"/>
    </location>
</feature>
<sequence>MKKSVFSLVAALALVASMSSTLSSEAFASDSVQGSSIQFSVTEAPSFPQELMEKGQSTGLATVRVMVDEHGFLEDWIVLEASDVSLVNSIAEVIYGWEFVSARVGGHAVRSVGDIVVQLDAGKAYQRMRRDREDLLESSFVKVYTRQGEMRRTRARPQRVNYVVARQLDSSPQLVAYREPAMGRELYGESDYISVRMEYYVDAEGRVRMPTPAERGEDVADEAVYALQHAMRSWRFAPLTVNKEPATLRLVQTIRIKKPL</sequence>
<proteinExistence type="predicted"/>